<evidence type="ECO:0000313" key="5">
    <source>
        <dbReference type="Proteomes" id="UP000091914"/>
    </source>
</evidence>
<dbReference type="PANTHER" id="PTHR39428">
    <property type="entry name" value="F420H(2)-DEPENDENT QUINONE REDUCTASE RV1261C"/>
    <property type="match status" value="1"/>
</dbReference>
<dbReference type="Pfam" id="PF04075">
    <property type="entry name" value="F420H2_quin_red"/>
    <property type="match status" value="1"/>
</dbReference>
<dbReference type="GO" id="GO:0070967">
    <property type="term" value="F:coenzyme F420 binding"/>
    <property type="evidence" value="ECO:0007669"/>
    <property type="project" value="TreeGrafter"/>
</dbReference>
<comment type="similarity">
    <text evidence="1">Belongs to the F420H(2)-dependent quinone reductase family.</text>
</comment>
<name>A0A1A0VTR1_9MYCO</name>
<keyword evidence="2" id="KW-0560">Oxidoreductase</keyword>
<dbReference type="PANTHER" id="PTHR39428:SF1">
    <property type="entry name" value="F420H(2)-DEPENDENT QUINONE REDUCTASE RV1261C"/>
    <property type="match status" value="1"/>
</dbReference>
<dbReference type="Proteomes" id="UP000091914">
    <property type="component" value="Unassembled WGS sequence"/>
</dbReference>
<evidence type="ECO:0000313" key="4">
    <source>
        <dbReference type="EMBL" id="OBB86594.1"/>
    </source>
</evidence>
<dbReference type="EMBL" id="LZSX01000027">
    <property type="protein sequence ID" value="OBB86594.1"/>
    <property type="molecule type" value="Genomic_DNA"/>
</dbReference>
<accession>A0A1A0VTR1</accession>
<dbReference type="OrthoDB" id="8225825at2"/>
<evidence type="ECO:0000256" key="3">
    <source>
        <dbReference type="ARBA" id="ARBA00049106"/>
    </source>
</evidence>
<dbReference type="RefSeq" id="WP_064878466.1">
    <property type="nucleotide sequence ID" value="NZ_LZSX01000027.1"/>
</dbReference>
<reference evidence="4 5" key="1">
    <citation type="submission" date="2016-06" db="EMBL/GenBank/DDBJ databases">
        <authorList>
            <person name="Kjaerup R.B."/>
            <person name="Dalgaard T.S."/>
            <person name="Juul-Madsen H.R."/>
        </authorList>
    </citation>
    <scope>NUCLEOTIDE SEQUENCE [LARGE SCALE GENOMIC DNA]</scope>
    <source>
        <strain evidence="4 5">852002-51834_SCH5396731</strain>
    </source>
</reference>
<proteinExistence type="inferred from homology"/>
<dbReference type="InterPro" id="IPR004378">
    <property type="entry name" value="F420H2_quin_Rdtase"/>
</dbReference>
<gene>
    <name evidence="4" type="ORF">A5760_04130</name>
</gene>
<dbReference type="SUPFAM" id="SSF50475">
    <property type="entry name" value="FMN-binding split barrel"/>
    <property type="match status" value="1"/>
</dbReference>
<organism evidence="4 5">
    <name type="scientific">Mycobacterium colombiense</name>
    <dbReference type="NCBI Taxonomy" id="339268"/>
    <lineage>
        <taxon>Bacteria</taxon>
        <taxon>Bacillati</taxon>
        <taxon>Actinomycetota</taxon>
        <taxon>Actinomycetes</taxon>
        <taxon>Mycobacteriales</taxon>
        <taxon>Mycobacteriaceae</taxon>
        <taxon>Mycobacterium</taxon>
        <taxon>Mycobacterium avium complex (MAC)</taxon>
    </lineage>
</organism>
<sequence>MSTPNLDLSLFGADHVRRYRETGGEVGYLWNGVPTLILTTIGRHSGQQRDTALICAADGDDGNKYVVIASQGGAPAHPQWYLNLVANPRVHVQVKGDRFEATARTAEGPERERLWQLMAEAWPSYDIYQTRTDRVIPVVVLERA</sequence>
<dbReference type="InterPro" id="IPR012349">
    <property type="entry name" value="Split_barrel_FMN-bd"/>
</dbReference>
<dbReference type="GO" id="GO:0016491">
    <property type="term" value="F:oxidoreductase activity"/>
    <property type="evidence" value="ECO:0007669"/>
    <property type="project" value="UniProtKB-KW"/>
</dbReference>
<dbReference type="Gene3D" id="2.30.110.10">
    <property type="entry name" value="Electron Transport, Fmn-binding Protein, Chain A"/>
    <property type="match status" value="1"/>
</dbReference>
<evidence type="ECO:0000256" key="2">
    <source>
        <dbReference type="ARBA" id="ARBA00023002"/>
    </source>
</evidence>
<evidence type="ECO:0000256" key="1">
    <source>
        <dbReference type="ARBA" id="ARBA00008710"/>
    </source>
</evidence>
<dbReference type="NCBIfam" id="TIGR00026">
    <property type="entry name" value="hi_GC_TIGR00026"/>
    <property type="match status" value="1"/>
</dbReference>
<protein>
    <submittedName>
        <fullName evidence="4">Nitroreductase</fullName>
    </submittedName>
</protein>
<dbReference type="GO" id="GO:0005886">
    <property type="term" value="C:plasma membrane"/>
    <property type="evidence" value="ECO:0007669"/>
    <property type="project" value="TreeGrafter"/>
</dbReference>
<comment type="caution">
    <text evidence="4">The sequence shown here is derived from an EMBL/GenBank/DDBJ whole genome shotgun (WGS) entry which is preliminary data.</text>
</comment>
<dbReference type="AlphaFoldDB" id="A0A1A0VTR1"/>
<comment type="catalytic activity">
    <reaction evidence="3">
        <text>oxidized coenzyme F420-(gamma-L-Glu)(n) + a quinol + H(+) = reduced coenzyme F420-(gamma-L-Glu)(n) + a quinone</text>
        <dbReference type="Rhea" id="RHEA:39663"/>
        <dbReference type="Rhea" id="RHEA-COMP:12939"/>
        <dbReference type="Rhea" id="RHEA-COMP:14378"/>
        <dbReference type="ChEBI" id="CHEBI:15378"/>
        <dbReference type="ChEBI" id="CHEBI:24646"/>
        <dbReference type="ChEBI" id="CHEBI:132124"/>
        <dbReference type="ChEBI" id="CHEBI:133980"/>
        <dbReference type="ChEBI" id="CHEBI:139511"/>
    </reaction>
</comment>